<dbReference type="Pfam" id="PF01551">
    <property type="entry name" value="Peptidase_M23"/>
    <property type="match status" value="1"/>
</dbReference>
<evidence type="ECO:0000256" key="7">
    <source>
        <dbReference type="SAM" id="Coils"/>
    </source>
</evidence>
<feature type="compositionally biased region" description="Polar residues" evidence="8">
    <location>
        <begin position="440"/>
        <end position="450"/>
    </location>
</feature>
<accession>A0A3S9B0R1</accession>
<evidence type="ECO:0000313" key="10">
    <source>
        <dbReference type="EMBL" id="AZN70452.1"/>
    </source>
</evidence>
<dbReference type="PANTHER" id="PTHR21666">
    <property type="entry name" value="PEPTIDASE-RELATED"/>
    <property type="match status" value="1"/>
</dbReference>
<feature type="compositionally biased region" description="Low complexity" evidence="8">
    <location>
        <begin position="17"/>
        <end position="36"/>
    </location>
</feature>
<evidence type="ECO:0000256" key="2">
    <source>
        <dbReference type="ARBA" id="ARBA00022670"/>
    </source>
</evidence>
<sequence length="450" mass="48943">MVVGLLSTASASSAHAQEAAPALAAPQADAADPTQSLDAKRAETAEELDRLSRAITLSEQRMADLRAEVDALRQDEAAIRASMIETADRQRELTTRMAEAEDRFSTLRGDEDEITASLRERRVLLAEVLAGLQRMGRNPPPALLVAAEDALASVRSAILLGAVVPEMREETEQLALDLARLKAVREDIEEERAKLVSARTDQIVEEERLALLLAEKRDMQGDRERRIEEERVAAARLAERASSLGELIASLETEISSVREAAEQAREATRLREQQSEEELERARNRAASGDLDMERFSPAVPFASRTATLELPVEGAVERWYGDDDGTGHPLQGIMVASRSGALVQAPADAWVVYAGPFRTYGQLLILNAGDEYHIVMAGMDRIDVSPGQFVVTGEPVAAMGETRLAGAAALALVSGQPTLYIEFRKDGQPVDPDPWWANDTSGRASNDS</sequence>
<dbReference type="PANTHER" id="PTHR21666:SF288">
    <property type="entry name" value="CELL DIVISION PROTEIN YTFB"/>
    <property type="match status" value="1"/>
</dbReference>
<evidence type="ECO:0000313" key="11">
    <source>
        <dbReference type="Proteomes" id="UP000268192"/>
    </source>
</evidence>
<feature type="region of interest" description="Disordered" evidence="8">
    <location>
        <begin position="266"/>
        <end position="291"/>
    </location>
</feature>
<dbReference type="OrthoDB" id="9809144at2"/>
<evidence type="ECO:0000256" key="3">
    <source>
        <dbReference type="ARBA" id="ARBA00022723"/>
    </source>
</evidence>
<dbReference type="Proteomes" id="UP000268192">
    <property type="component" value="Chromosome"/>
</dbReference>
<dbReference type="GO" id="GO:0004222">
    <property type="term" value="F:metalloendopeptidase activity"/>
    <property type="evidence" value="ECO:0007669"/>
    <property type="project" value="TreeGrafter"/>
</dbReference>
<dbReference type="GO" id="GO:0046872">
    <property type="term" value="F:metal ion binding"/>
    <property type="evidence" value="ECO:0007669"/>
    <property type="project" value="UniProtKB-KW"/>
</dbReference>
<feature type="compositionally biased region" description="Basic and acidic residues" evidence="8">
    <location>
        <begin position="266"/>
        <end position="275"/>
    </location>
</feature>
<name>A0A3S9B0R1_9HYPH</name>
<gene>
    <name evidence="10" type="ORF">D5400_03435</name>
</gene>
<evidence type="ECO:0000256" key="1">
    <source>
        <dbReference type="ARBA" id="ARBA00001947"/>
    </source>
</evidence>
<feature type="coiled-coil region" evidence="7">
    <location>
        <begin position="41"/>
        <end position="82"/>
    </location>
</feature>
<evidence type="ECO:0000259" key="9">
    <source>
        <dbReference type="Pfam" id="PF01551"/>
    </source>
</evidence>
<evidence type="ECO:0000256" key="8">
    <source>
        <dbReference type="SAM" id="MobiDB-lite"/>
    </source>
</evidence>
<reference evidence="10 11" key="1">
    <citation type="submission" date="2018-09" db="EMBL/GenBank/DDBJ databases">
        <title>Marinorhizobium profundi gen. nov., sp. nov., isolated from a deep-sea sediment sample from the New Britain Trench and proposal of Marinorhizobiaceae fam. nov. in the order Rhizobiales of the class Alphaproteobacteria.</title>
        <authorList>
            <person name="Cao J."/>
        </authorList>
    </citation>
    <scope>NUCLEOTIDE SEQUENCE [LARGE SCALE GENOMIC DNA]</scope>
    <source>
        <strain evidence="10 11">WS11</strain>
    </source>
</reference>
<dbReference type="EMBL" id="CP032509">
    <property type="protein sequence ID" value="AZN70452.1"/>
    <property type="molecule type" value="Genomic_DNA"/>
</dbReference>
<dbReference type="GO" id="GO:0006508">
    <property type="term" value="P:proteolysis"/>
    <property type="evidence" value="ECO:0007669"/>
    <property type="project" value="UniProtKB-KW"/>
</dbReference>
<keyword evidence="6" id="KW-0482">Metalloprotease</keyword>
<evidence type="ECO:0000256" key="6">
    <source>
        <dbReference type="ARBA" id="ARBA00023049"/>
    </source>
</evidence>
<dbReference type="Gene3D" id="2.70.70.10">
    <property type="entry name" value="Glucose Permease (Domain IIA)"/>
    <property type="match status" value="1"/>
</dbReference>
<dbReference type="InterPro" id="IPR016047">
    <property type="entry name" value="M23ase_b-sheet_dom"/>
</dbReference>
<evidence type="ECO:0000256" key="4">
    <source>
        <dbReference type="ARBA" id="ARBA00022801"/>
    </source>
</evidence>
<evidence type="ECO:0000256" key="5">
    <source>
        <dbReference type="ARBA" id="ARBA00022833"/>
    </source>
</evidence>
<dbReference type="CDD" id="cd12797">
    <property type="entry name" value="M23_peptidase"/>
    <property type="match status" value="1"/>
</dbReference>
<dbReference type="SUPFAM" id="SSF51261">
    <property type="entry name" value="Duplicated hybrid motif"/>
    <property type="match status" value="1"/>
</dbReference>
<keyword evidence="3" id="KW-0479">Metal-binding</keyword>
<keyword evidence="11" id="KW-1185">Reference proteome</keyword>
<feature type="region of interest" description="Disordered" evidence="8">
    <location>
        <begin position="428"/>
        <end position="450"/>
    </location>
</feature>
<feature type="region of interest" description="Disordered" evidence="8">
    <location>
        <begin position="17"/>
        <end position="37"/>
    </location>
</feature>
<keyword evidence="4" id="KW-0378">Hydrolase</keyword>
<dbReference type="InterPro" id="IPR050570">
    <property type="entry name" value="Cell_wall_metabolism_enzyme"/>
</dbReference>
<feature type="coiled-coil region" evidence="7">
    <location>
        <begin position="171"/>
        <end position="201"/>
    </location>
</feature>
<proteinExistence type="predicted"/>
<keyword evidence="5" id="KW-0862">Zinc</keyword>
<feature type="domain" description="M23ase beta-sheet core" evidence="9">
    <location>
        <begin position="333"/>
        <end position="434"/>
    </location>
</feature>
<dbReference type="KEGG" id="abaw:D5400_03435"/>
<keyword evidence="7" id="KW-0175">Coiled coil</keyword>
<comment type="cofactor">
    <cofactor evidence="1">
        <name>Zn(2+)</name>
        <dbReference type="ChEBI" id="CHEBI:29105"/>
    </cofactor>
</comment>
<dbReference type="InterPro" id="IPR011055">
    <property type="entry name" value="Dup_hybrid_motif"/>
</dbReference>
<organism evidence="10 11">
    <name type="scientific">Georhizobium profundi</name>
    <dbReference type="NCBI Taxonomy" id="2341112"/>
    <lineage>
        <taxon>Bacteria</taxon>
        <taxon>Pseudomonadati</taxon>
        <taxon>Pseudomonadota</taxon>
        <taxon>Alphaproteobacteria</taxon>
        <taxon>Hyphomicrobiales</taxon>
        <taxon>Rhizobiaceae</taxon>
        <taxon>Georhizobium</taxon>
    </lineage>
</organism>
<keyword evidence="2" id="KW-0645">Protease</keyword>
<protein>
    <recommendedName>
        <fullName evidence="9">M23ase beta-sheet core domain-containing protein</fullName>
    </recommendedName>
</protein>
<dbReference type="AlphaFoldDB" id="A0A3S9B0R1"/>